<dbReference type="EMBL" id="DF968213">
    <property type="protein sequence ID" value="GAP46395.1"/>
    <property type="molecule type" value="Genomic_DNA"/>
</dbReference>
<keyword evidence="4" id="KW-1185">Reference proteome</keyword>
<dbReference type="PATRIC" id="fig|146537.3.peg.1192"/>
<keyword evidence="1" id="KW-0597">Phosphoprotein</keyword>
<evidence type="ECO:0000259" key="2">
    <source>
        <dbReference type="PROSITE" id="PS50006"/>
    </source>
</evidence>
<evidence type="ECO:0000313" key="4">
    <source>
        <dbReference type="Proteomes" id="UP000053859"/>
    </source>
</evidence>
<evidence type="ECO:0000313" key="3">
    <source>
        <dbReference type="EMBL" id="GAP46395.1"/>
    </source>
</evidence>
<accession>A0A0K8PEV1</accession>
<dbReference type="SUPFAM" id="SSF49879">
    <property type="entry name" value="SMAD/FHA domain"/>
    <property type="match status" value="1"/>
</dbReference>
<name>A0A0K8PEV1_STRAJ</name>
<reference evidence="3" key="1">
    <citation type="journal article" date="2015" name="Genome Announc.">
        <title>Draft Genome Sequence of Thiostrepton-Producing Streptomyces azureus ATCC 14921.</title>
        <authorList>
            <person name="Sakihara K."/>
            <person name="Maeda J."/>
            <person name="Tashiro K."/>
            <person name="Fujino Y."/>
            <person name="Kuhara S."/>
            <person name="Ohshima T."/>
            <person name="Ogata S."/>
            <person name="Doi K."/>
        </authorList>
    </citation>
    <scope>NUCLEOTIDE SEQUENCE [LARGE SCALE GENOMIC DNA]</scope>
    <source>
        <strain evidence="3">ATCC14921</strain>
    </source>
</reference>
<evidence type="ECO:0000256" key="1">
    <source>
        <dbReference type="ARBA" id="ARBA00022553"/>
    </source>
</evidence>
<dbReference type="Proteomes" id="UP000053859">
    <property type="component" value="Unassembled WGS sequence"/>
</dbReference>
<feature type="domain" description="FHA" evidence="2">
    <location>
        <begin position="45"/>
        <end position="98"/>
    </location>
</feature>
<gene>
    <name evidence="3" type="ORF">SAZU_1133</name>
</gene>
<dbReference type="PROSITE" id="PS50006">
    <property type="entry name" value="FHA_DOMAIN"/>
    <property type="match status" value="1"/>
</dbReference>
<dbReference type="InterPro" id="IPR000253">
    <property type="entry name" value="FHA_dom"/>
</dbReference>
<protein>
    <recommendedName>
        <fullName evidence="2">FHA domain-containing protein</fullName>
    </recommendedName>
</protein>
<dbReference type="AlphaFoldDB" id="A0A0K8PEV1"/>
<proteinExistence type="predicted"/>
<organism evidence="3 4">
    <name type="scientific">Streptomyces azureus</name>
    <dbReference type="NCBI Taxonomy" id="146537"/>
    <lineage>
        <taxon>Bacteria</taxon>
        <taxon>Bacillati</taxon>
        <taxon>Actinomycetota</taxon>
        <taxon>Actinomycetes</taxon>
        <taxon>Kitasatosporales</taxon>
        <taxon>Streptomycetaceae</taxon>
        <taxon>Streptomyces</taxon>
    </lineage>
</organism>
<sequence length="142" mass="15099">MQARQDVSGGAHVLELTMAAVSAAEEGATAGMLMADAPSEAGAVLRVGRDKSVCRLSTPDDWLFVSRVHLEFLCGSDGNWQLTWLRGSQPDPSSEVRLTVGEYAQPLAYGGTVPLPRGGSGEVIVQDRTAPRSVNVGFYHEV</sequence>
<dbReference type="InterPro" id="IPR008984">
    <property type="entry name" value="SMAD_FHA_dom_sf"/>
</dbReference>